<evidence type="ECO:0000313" key="3">
    <source>
        <dbReference type="Proteomes" id="UP000440224"/>
    </source>
</evidence>
<reference evidence="2 3" key="1">
    <citation type="submission" date="2019-10" db="EMBL/GenBank/DDBJ databases">
        <title>A soil myxobacterium in the family Polyangiaceae.</title>
        <authorList>
            <person name="Li Y."/>
            <person name="Wang J."/>
        </authorList>
    </citation>
    <scope>NUCLEOTIDE SEQUENCE [LARGE SCALE GENOMIC DNA]</scope>
    <source>
        <strain evidence="2 3">DSM 14734</strain>
    </source>
</reference>
<feature type="compositionally biased region" description="Polar residues" evidence="1">
    <location>
        <begin position="232"/>
        <end position="244"/>
    </location>
</feature>
<sequence>MGELQPSSDGALTDAAARADAKRTVVLLASVALAARLREHGRYDKKVLAEPAFARAVDVLVAAVAQQRIDASRQDEQIDAILIRCGLLPDPKKRIHERTRVIQAIAYALLFKRLHERGVAPERIDGWGALHAAADKLAAVLMSPQNGAVRVEVLDALIQEFGAIRSANAAPPERSPLRPTSRRAGRRVPMTARPWRAVRDRRGRGVDAEEGDAVAKVAGDVVRALPAPKPTVTPQLWGSSSNVPPKQDGRISDAGKPPLRPRSGSGIPRRRSMRAPGSGSWRPP</sequence>
<gene>
    <name evidence="2" type="ORF">GF068_38730</name>
</gene>
<feature type="region of interest" description="Disordered" evidence="1">
    <location>
        <begin position="225"/>
        <end position="284"/>
    </location>
</feature>
<dbReference type="EMBL" id="WJIE01000021">
    <property type="protein sequence ID" value="MRG97814.1"/>
    <property type="molecule type" value="Genomic_DNA"/>
</dbReference>
<dbReference type="Proteomes" id="UP000440224">
    <property type="component" value="Unassembled WGS sequence"/>
</dbReference>
<organism evidence="2 3">
    <name type="scientific">Polyangium spumosum</name>
    <dbReference type="NCBI Taxonomy" id="889282"/>
    <lineage>
        <taxon>Bacteria</taxon>
        <taxon>Pseudomonadati</taxon>
        <taxon>Myxococcota</taxon>
        <taxon>Polyangia</taxon>
        <taxon>Polyangiales</taxon>
        <taxon>Polyangiaceae</taxon>
        <taxon>Polyangium</taxon>
    </lineage>
</organism>
<keyword evidence="3" id="KW-1185">Reference proteome</keyword>
<protein>
    <submittedName>
        <fullName evidence="2">Uncharacterized protein</fullName>
    </submittedName>
</protein>
<proteinExistence type="predicted"/>
<dbReference type="RefSeq" id="WP_153824593.1">
    <property type="nucleotide sequence ID" value="NZ_WJIE01000021.1"/>
</dbReference>
<evidence type="ECO:0000313" key="2">
    <source>
        <dbReference type="EMBL" id="MRG97814.1"/>
    </source>
</evidence>
<accession>A0A6N7Q693</accession>
<name>A0A6N7Q693_9BACT</name>
<dbReference type="AlphaFoldDB" id="A0A6N7Q693"/>
<evidence type="ECO:0000256" key="1">
    <source>
        <dbReference type="SAM" id="MobiDB-lite"/>
    </source>
</evidence>
<comment type="caution">
    <text evidence="2">The sequence shown here is derived from an EMBL/GenBank/DDBJ whole genome shotgun (WGS) entry which is preliminary data.</text>
</comment>